<evidence type="ECO:0000256" key="6">
    <source>
        <dbReference type="RuleBase" id="RU004417"/>
    </source>
</evidence>
<accession>A0A8J4E4H4</accession>
<dbReference type="PRINTS" id="PR00082">
    <property type="entry name" value="GLFDHDRGNASE"/>
</dbReference>
<sequence>MVRGSRSGLPVIVAVHSTALGQAVGGLRMWHYSDWRDGLADALRLARGMTYKAAAAGATKGGGKTVVALPAVTSEALRRDALLDAGDVIESFGGRYATAPDVGTSEADMDVIATRTPHVFCRPLASGGSGDSSPATAAGVVAALRALGPLAGRRFAVVGLGRVGGAVASTLAAAGAALVVTDVDPSRRALADSLGATWVTPAEALTADVDVVVPAALGGLLTAEVVPALRCTAIAGPANNQLADDAVADLLHARGIVWAPDYVVSMGGVINAIAVEIDGASAAEAAARVDGIGDTVRDLLDIAGRDGVTPARAAMDRARSRLAAGLVHSGRD</sequence>
<dbReference type="InterPro" id="IPR006095">
    <property type="entry name" value="Glu/Leu/Phe/Val/Trp_DH"/>
</dbReference>
<dbReference type="GO" id="GO:0000166">
    <property type="term" value="F:nucleotide binding"/>
    <property type="evidence" value="ECO:0007669"/>
    <property type="project" value="UniProtKB-KW"/>
</dbReference>
<keyword evidence="3 5" id="KW-0520">NAD</keyword>
<evidence type="ECO:0000259" key="7">
    <source>
        <dbReference type="SMART" id="SM00839"/>
    </source>
</evidence>
<dbReference type="GO" id="GO:0016639">
    <property type="term" value="F:oxidoreductase activity, acting on the CH-NH2 group of donors, NAD or NADP as acceptor"/>
    <property type="evidence" value="ECO:0007669"/>
    <property type="project" value="InterPro"/>
</dbReference>
<dbReference type="Proteomes" id="UP000612585">
    <property type="component" value="Unassembled WGS sequence"/>
</dbReference>
<dbReference type="GO" id="GO:0006520">
    <property type="term" value="P:amino acid metabolic process"/>
    <property type="evidence" value="ECO:0007669"/>
    <property type="project" value="InterPro"/>
</dbReference>
<name>A0A8J4E4H4_9ACTN</name>
<feature type="active site" description="Proton donor/acceptor" evidence="4">
    <location>
        <position position="64"/>
    </location>
</feature>
<dbReference type="PANTHER" id="PTHR42722">
    <property type="entry name" value="LEUCINE DEHYDROGENASE"/>
    <property type="match status" value="1"/>
</dbReference>
<dbReference type="EMBL" id="BOPG01000072">
    <property type="protein sequence ID" value="GIJ61960.1"/>
    <property type="molecule type" value="Genomic_DNA"/>
</dbReference>
<dbReference type="Gene3D" id="3.40.50.10860">
    <property type="entry name" value="Leucine Dehydrogenase, chain A, domain 1"/>
    <property type="match status" value="1"/>
</dbReference>
<evidence type="ECO:0000256" key="3">
    <source>
        <dbReference type="ARBA" id="ARBA00023027"/>
    </source>
</evidence>
<dbReference type="SUPFAM" id="SSF53223">
    <property type="entry name" value="Aminoacid dehydrogenase-like, N-terminal domain"/>
    <property type="match status" value="1"/>
</dbReference>
<dbReference type="InterPro" id="IPR046346">
    <property type="entry name" value="Aminoacid_DH-like_N_sf"/>
</dbReference>
<dbReference type="SUPFAM" id="SSF51735">
    <property type="entry name" value="NAD(P)-binding Rossmann-fold domains"/>
    <property type="match status" value="1"/>
</dbReference>
<gene>
    <name evidence="8" type="ORF">Vau01_094760</name>
</gene>
<feature type="domain" description="Glutamate/phenylalanine/leucine/valine/L-tryptophan dehydrogenase C-terminal" evidence="7">
    <location>
        <begin position="130"/>
        <end position="330"/>
    </location>
</feature>
<evidence type="ECO:0000256" key="1">
    <source>
        <dbReference type="ARBA" id="ARBA00006382"/>
    </source>
</evidence>
<dbReference type="InterPro" id="IPR006097">
    <property type="entry name" value="Glu/Leu/Phe/Val/Trp_DH_dimer"/>
</dbReference>
<dbReference type="AlphaFoldDB" id="A0A8J4E4H4"/>
<comment type="similarity">
    <text evidence="1 6">Belongs to the Glu/Leu/Phe/Val dehydrogenases family.</text>
</comment>
<evidence type="ECO:0000256" key="5">
    <source>
        <dbReference type="PIRSR" id="PIRSR000188-2"/>
    </source>
</evidence>
<evidence type="ECO:0000313" key="9">
    <source>
        <dbReference type="Proteomes" id="UP000612585"/>
    </source>
</evidence>
<keyword evidence="2 6" id="KW-0560">Oxidoreductase</keyword>
<evidence type="ECO:0000256" key="4">
    <source>
        <dbReference type="PIRSR" id="PIRSR000188-1"/>
    </source>
</evidence>
<evidence type="ECO:0000313" key="8">
    <source>
        <dbReference type="EMBL" id="GIJ61960.1"/>
    </source>
</evidence>
<dbReference type="InterPro" id="IPR016211">
    <property type="entry name" value="Glu/Phe/Leu/Val/Trp_DH_bac/arc"/>
</dbReference>
<feature type="binding site" evidence="5">
    <location>
        <begin position="159"/>
        <end position="164"/>
    </location>
    <ligand>
        <name>NAD(+)</name>
        <dbReference type="ChEBI" id="CHEBI:57540"/>
    </ligand>
</feature>
<dbReference type="SMART" id="SM00839">
    <property type="entry name" value="ELFV_dehydrog"/>
    <property type="match status" value="1"/>
</dbReference>
<dbReference type="InterPro" id="IPR006096">
    <property type="entry name" value="Glu/Leu/Phe/Val/Trp_DH_C"/>
</dbReference>
<dbReference type="Pfam" id="PF00208">
    <property type="entry name" value="ELFV_dehydrog"/>
    <property type="match status" value="1"/>
</dbReference>
<dbReference type="Pfam" id="PF02812">
    <property type="entry name" value="ELFV_dehydrog_N"/>
    <property type="match status" value="1"/>
</dbReference>
<dbReference type="PANTHER" id="PTHR42722:SF1">
    <property type="entry name" value="VALINE DEHYDROGENASE"/>
    <property type="match status" value="1"/>
</dbReference>
<comment type="caution">
    <text evidence="8">The sequence shown here is derived from an EMBL/GenBank/DDBJ whole genome shotgun (WGS) entry which is preliminary data.</text>
</comment>
<dbReference type="Gene3D" id="3.40.50.720">
    <property type="entry name" value="NAD(P)-binding Rossmann-like Domain"/>
    <property type="match status" value="1"/>
</dbReference>
<keyword evidence="5" id="KW-0547">Nucleotide-binding</keyword>
<evidence type="ECO:0000256" key="2">
    <source>
        <dbReference type="ARBA" id="ARBA00023002"/>
    </source>
</evidence>
<reference evidence="8" key="1">
    <citation type="submission" date="2021-01" db="EMBL/GenBank/DDBJ databases">
        <title>Whole genome shotgun sequence of Virgisporangium aurantiacum NBRC 16421.</title>
        <authorList>
            <person name="Komaki H."/>
            <person name="Tamura T."/>
        </authorList>
    </citation>
    <scope>NUCLEOTIDE SEQUENCE</scope>
    <source>
        <strain evidence="8">NBRC 16421</strain>
    </source>
</reference>
<keyword evidence="9" id="KW-1185">Reference proteome</keyword>
<dbReference type="InterPro" id="IPR036291">
    <property type="entry name" value="NAD(P)-bd_dom_sf"/>
</dbReference>
<protein>
    <submittedName>
        <fullName evidence="8">Leucine dehydrogenase</fullName>
    </submittedName>
</protein>
<organism evidence="8 9">
    <name type="scientific">Virgisporangium aurantiacum</name>
    <dbReference type="NCBI Taxonomy" id="175570"/>
    <lineage>
        <taxon>Bacteria</taxon>
        <taxon>Bacillati</taxon>
        <taxon>Actinomycetota</taxon>
        <taxon>Actinomycetes</taxon>
        <taxon>Micromonosporales</taxon>
        <taxon>Micromonosporaceae</taxon>
        <taxon>Virgisporangium</taxon>
    </lineage>
</organism>
<proteinExistence type="inferred from homology"/>
<dbReference type="PIRSF" id="PIRSF000188">
    <property type="entry name" value="Phe_leu_dh"/>
    <property type="match status" value="1"/>
</dbReference>